<name>A0A5D3WIW1_9BACT</name>
<dbReference type="GO" id="GO:0005737">
    <property type="term" value="C:cytoplasm"/>
    <property type="evidence" value="ECO:0007669"/>
    <property type="project" value="UniProtKB-SubCell"/>
</dbReference>
<dbReference type="Gene3D" id="3.40.1280.10">
    <property type="match status" value="1"/>
</dbReference>
<evidence type="ECO:0000256" key="6">
    <source>
        <dbReference type="ARBA" id="ARBA00022679"/>
    </source>
</evidence>
<feature type="region of interest" description="Disordered" evidence="11">
    <location>
        <begin position="242"/>
        <end position="267"/>
    </location>
</feature>
<evidence type="ECO:0000256" key="3">
    <source>
        <dbReference type="ARBA" id="ARBA00022490"/>
    </source>
</evidence>
<dbReference type="OrthoDB" id="9815641at2"/>
<comment type="subcellular location">
    <subcellularLocation>
        <location evidence="1 10">Cytoplasm</location>
    </subcellularLocation>
</comment>
<dbReference type="Proteomes" id="UP000324159">
    <property type="component" value="Unassembled WGS sequence"/>
</dbReference>
<accession>A0A5D3WIW1</accession>
<comment type="function">
    <text evidence="8 10">Specifically methylates the N3 position of the uracil ring of uridine 1498 (m3U1498) in 16S rRNA. Acts on the fully assembled 30S ribosomal subunit.</text>
</comment>
<reference evidence="14 15" key="1">
    <citation type="submission" date="2019-07" db="EMBL/GenBank/DDBJ databases">
        <title>Genomic Encyclopedia of Type Strains, Phase IV (KMG-IV): sequencing the most valuable type-strain genomes for metagenomic binning, comparative biology and taxonomic classification.</title>
        <authorList>
            <person name="Goeker M."/>
        </authorList>
    </citation>
    <scope>NUCLEOTIDE SEQUENCE [LARGE SCALE GENOMIC DNA]</scope>
    <source>
        <strain evidence="14 15">SS015</strain>
    </source>
</reference>
<evidence type="ECO:0000256" key="10">
    <source>
        <dbReference type="PIRNR" id="PIRNR015601"/>
    </source>
</evidence>
<evidence type="ECO:0000256" key="1">
    <source>
        <dbReference type="ARBA" id="ARBA00004496"/>
    </source>
</evidence>
<dbReference type="CDD" id="cd18084">
    <property type="entry name" value="RsmE-like"/>
    <property type="match status" value="1"/>
</dbReference>
<dbReference type="InterPro" id="IPR029028">
    <property type="entry name" value="Alpha/beta_knot_MTases"/>
</dbReference>
<dbReference type="EC" id="2.1.1.193" evidence="10"/>
<evidence type="ECO:0000256" key="2">
    <source>
        <dbReference type="ARBA" id="ARBA00005528"/>
    </source>
</evidence>
<protein>
    <recommendedName>
        <fullName evidence="10">Ribosomal RNA small subunit methyltransferase E</fullName>
        <ecNumber evidence="10">2.1.1.193</ecNumber>
    </recommendedName>
</protein>
<feature type="domain" description="Ribosomal RNA small subunit methyltransferase E methyltransferase" evidence="12">
    <location>
        <begin position="71"/>
        <end position="230"/>
    </location>
</feature>
<dbReference type="SUPFAM" id="SSF75217">
    <property type="entry name" value="alpha/beta knot"/>
    <property type="match status" value="1"/>
</dbReference>
<keyword evidence="5 10" id="KW-0489">Methyltransferase</keyword>
<dbReference type="GO" id="GO:0070475">
    <property type="term" value="P:rRNA base methylation"/>
    <property type="evidence" value="ECO:0007669"/>
    <property type="project" value="TreeGrafter"/>
</dbReference>
<dbReference type="AlphaFoldDB" id="A0A5D3WIW1"/>
<evidence type="ECO:0000256" key="5">
    <source>
        <dbReference type="ARBA" id="ARBA00022603"/>
    </source>
</evidence>
<keyword evidence="7 10" id="KW-0949">S-adenosyl-L-methionine</keyword>
<dbReference type="NCBIfam" id="TIGR00046">
    <property type="entry name" value="RsmE family RNA methyltransferase"/>
    <property type="match status" value="1"/>
</dbReference>
<dbReference type="InterPro" id="IPR046886">
    <property type="entry name" value="RsmE_MTase_dom"/>
</dbReference>
<keyword evidence="4 10" id="KW-0698">rRNA processing</keyword>
<evidence type="ECO:0000313" key="15">
    <source>
        <dbReference type="Proteomes" id="UP000324159"/>
    </source>
</evidence>
<dbReference type="NCBIfam" id="NF008692">
    <property type="entry name" value="PRK11713.1-5"/>
    <property type="match status" value="1"/>
</dbReference>
<proteinExistence type="inferred from homology"/>
<evidence type="ECO:0000313" key="14">
    <source>
        <dbReference type="EMBL" id="TYO98105.1"/>
    </source>
</evidence>
<organism evidence="14 15">
    <name type="scientific">Geothermobacter ehrlichii</name>
    <dbReference type="NCBI Taxonomy" id="213224"/>
    <lineage>
        <taxon>Bacteria</taxon>
        <taxon>Pseudomonadati</taxon>
        <taxon>Thermodesulfobacteriota</taxon>
        <taxon>Desulfuromonadia</taxon>
        <taxon>Desulfuromonadales</taxon>
        <taxon>Geothermobacteraceae</taxon>
        <taxon>Geothermobacter</taxon>
    </lineage>
</organism>
<dbReference type="Pfam" id="PF04452">
    <property type="entry name" value="Methyltrans_RNA"/>
    <property type="match status" value="1"/>
</dbReference>
<dbReference type="RefSeq" id="WP_148896180.1">
    <property type="nucleotide sequence ID" value="NZ_VNIB01000008.1"/>
</dbReference>
<evidence type="ECO:0000259" key="12">
    <source>
        <dbReference type="Pfam" id="PF04452"/>
    </source>
</evidence>
<evidence type="ECO:0000256" key="4">
    <source>
        <dbReference type="ARBA" id="ARBA00022552"/>
    </source>
</evidence>
<evidence type="ECO:0000256" key="9">
    <source>
        <dbReference type="ARBA" id="ARBA00047944"/>
    </source>
</evidence>
<gene>
    <name evidence="14" type="ORF">EDC39_10842</name>
</gene>
<comment type="catalytic activity">
    <reaction evidence="9 10">
        <text>uridine(1498) in 16S rRNA + S-adenosyl-L-methionine = N(3)-methyluridine(1498) in 16S rRNA + S-adenosyl-L-homocysteine + H(+)</text>
        <dbReference type="Rhea" id="RHEA:42920"/>
        <dbReference type="Rhea" id="RHEA-COMP:10283"/>
        <dbReference type="Rhea" id="RHEA-COMP:10284"/>
        <dbReference type="ChEBI" id="CHEBI:15378"/>
        <dbReference type="ChEBI" id="CHEBI:57856"/>
        <dbReference type="ChEBI" id="CHEBI:59789"/>
        <dbReference type="ChEBI" id="CHEBI:65315"/>
        <dbReference type="ChEBI" id="CHEBI:74502"/>
        <dbReference type="EC" id="2.1.1.193"/>
    </reaction>
</comment>
<dbReference type="InterPro" id="IPR046887">
    <property type="entry name" value="RsmE_PUA-like"/>
</dbReference>
<dbReference type="PANTHER" id="PTHR30027">
    <property type="entry name" value="RIBOSOMAL RNA SMALL SUBUNIT METHYLTRANSFERASE E"/>
    <property type="match status" value="1"/>
</dbReference>
<comment type="similarity">
    <text evidence="2 10">Belongs to the RNA methyltransferase RsmE family.</text>
</comment>
<feature type="domain" description="Ribosomal RNA small subunit methyltransferase E PUA-like" evidence="13">
    <location>
        <begin position="19"/>
        <end position="63"/>
    </location>
</feature>
<dbReference type="SUPFAM" id="SSF88697">
    <property type="entry name" value="PUA domain-like"/>
    <property type="match status" value="1"/>
</dbReference>
<evidence type="ECO:0000256" key="8">
    <source>
        <dbReference type="ARBA" id="ARBA00025699"/>
    </source>
</evidence>
<sequence length="267" mass="29183">MRRFFVDPQLLQDDLVSLPPEILRHLQVLRMEQGDRICLLDGAGLLCEARLLRIDRQKALAGIEKRCRVSETALSVTLFQGLPKGDKFELVLQKGTEIGISDFVPVLCRRSQVKTPGRRMQRWNRIVAEAARQSGRNLLPRLSSPLELAAGLAGCDADLRLVPWEEATTPLAERLPATPPRSAALLIGPEGGLSPEEIELATAYGFQPVSLGPRILRTETAGFVVAGILQYLYGDLGRFSSPNEPSAAAETARGRTCPEPAGGKERL</sequence>
<dbReference type="InterPro" id="IPR015947">
    <property type="entry name" value="PUA-like_sf"/>
</dbReference>
<keyword evidence="6 10" id="KW-0808">Transferase</keyword>
<evidence type="ECO:0000256" key="7">
    <source>
        <dbReference type="ARBA" id="ARBA00022691"/>
    </source>
</evidence>
<keyword evidence="15" id="KW-1185">Reference proteome</keyword>
<dbReference type="EMBL" id="VNIB01000008">
    <property type="protein sequence ID" value="TYO98105.1"/>
    <property type="molecule type" value="Genomic_DNA"/>
</dbReference>
<dbReference type="PIRSF" id="PIRSF015601">
    <property type="entry name" value="MTase_slr0722"/>
    <property type="match status" value="1"/>
</dbReference>
<comment type="caution">
    <text evidence="14">The sequence shown here is derived from an EMBL/GenBank/DDBJ whole genome shotgun (WGS) entry which is preliminary data.</text>
</comment>
<dbReference type="GO" id="GO:0070042">
    <property type="term" value="F:rRNA (uridine-N3-)-methyltransferase activity"/>
    <property type="evidence" value="ECO:0007669"/>
    <property type="project" value="TreeGrafter"/>
</dbReference>
<evidence type="ECO:0000256" key="11">
    <source>
        <dbReference type="SAM" id="MobiDB-lite"/>
    </source>
</evidence>
<dbReference type="InterPro" id="IPR006700">
    <property type="entry name" value="RsmE"/>
</dbReference>
<dbReference type="PANTHER" id="PTHR30027:SF3">
    <property type="entry name" value="16S RRNA (URACIL(1498)-N(3))-METHYLTRANSFERASE"/>
    <property type="match status" value="1"/>
</dbReference>
<evidence type="ECO:0000259" key="13">
    <source>
        <dbReference type="Pfam" id="PF20260"/>
    </source>
</evidence>
<dbReference type="InterPro" id="IPR029026">
    <property type="entry name" value="tRNA_m1G_MTases_N"/>
</dbReference>
<dbReference type="Pfam" id="PF20260">
    <property type="entry name" value="PUA_4"/>
    <property type="match status" value="1"/>
</dbReference>
<keyword evidence="3 10" id="KW-0963">Cytoplasm</keyword>